<comment type="similarity">
    <text evidence="2 6">Belongs to the BI1 family.</text>
</comment>
<dbReference type="GO" id="GO:0034620">
    <property type="term" value="P:cellular response to unfolded protein"/>
    <property type="evidence" value="ECO:0007669"/>
    <property type="project" value="TreeGrafter"/>
</dbReference>
<dbReference type="PANTHER" id="PTHR23291">
    <property type="entry name" value="BAX INHIBITOR-RELATED"/>
    <property type="match status" value="1"/>
</dbReference>
<comment type="caution">
    <text evidence="7">The sequence shown here is derived from an EMBL/GenBank/DDBJ whole genome shotgun (WGS) entry which is preliminary data.</text>
</comment>
<dbReference type="AlphaFoldDB" id="A0A553N9H2"/>
<proteinExistence type="inferred from homology"/>
<organism evidence="7 8">
    <name type="scientific">Tigriopus californicus</name>
    <name type="common">Marine copepod</name>
    <dbReference type="NCBI Taxonomy" id="6832"/>
    <lineage>
        <taxon>Eukaryota</taxon>
        <taxon>Metazoa</taxon>
        <taxon>Ecdysozoa</taxon>
        <taxon>Arthropoda</taxon>
        <taxon>Crustacea</taxon>
        <taxon>Multicrustacea</taxon>
        <taxon>Hexanauplia</taxon>
        <taxon>Copepoda</taxon>
        <taxon>Harpacticoida</taxon>
        <taxon>Harpacticidae</taxon>
        <taxon>Tigriopus</taxon>
    </lineage>
</organism>
<feature type="transmembrane region" description="Helical" evidence="6">
    <location>
        <begin position="27"/>
        <end position="44"/>
    </location>
</feature>
<evidence type="ECO:0000313" key="7">
    <source>
        <dbReference type="EMBL" id="TRY62090.1"/>
    </source>
</evidence>
<dbReference type="GO" id="GO:2001234">
    <property type="term" value="P:negative regulation of apoptotic signaling pathway"/>
    <property type="evidence" value="ECO:0007669"/>
    <property type="project" value="TreeGrafter"/>
</dbReference>
<evidence type="ECO:0000256" key="6">
    <source>
        <dbReference type="RuleBase" id="RU004379"/>
    </source>
</evidence>
<feature type="transmembrane region" description="Helical" evidence="6">
    <location>
        <begin position="168"/>
        <end position="185"/>
    </location>
</feature>
<dbReference type="GO" id="GO:0031966">
    <property type="term" value="C:mitochondrial membrane"/>
    <property type="evidence" value="ECO:0007669"/>
    <property type="project" value="TreeGrafter"/>
</dbReference>
<evidence type="ECO:0008006" key="9">
    <source>
        <dbReference type="Google" id="ProtNLM"/>
    </source>
</evidence>
<keyword evidence="4 6" id="KW-1133">Transmembrane helix</keyword>
<dbReference type="CDD" id="cd10430">
    <property type="entry name" value="BI-1"/>
    <property type="match status" value="1"/>
</dbReference>
<evidence type="ECO:0000313" key="8">
    <source>
        <dbReference type="Proteomes" id="UP000318571"/>
    </source>
</evidence>
<dbReference type="Proteomes" id="UP000318571">
    <property type="component" value="Chromosome 8"/>
</dbReference>
<dbReference type="GO" id="GO:0019899">
    <property type="term" value="F:enzyme binding"/>
    <property type="evidence" value="ECO:0007669"/>
    <property type="project" value="TreeGrafter"/>
</dbReference>
<feature type="transmembrane region" description="Helical" evidence="6">
    <location>
        <begin position="111"/>
        <end position="132"/>
    </location>
</feature>
<dbReference type="InterPro" id="IPR006214">
    <property type="entry name" value="Bax_inhibitor_1-related"/>
</dbReference>
<feature type="transmembrane region" description="Helical" evidence="6">
    <location>
        <begin position="83"/>
        <end position="105"/>
    </location>
</feature>
<reference evidence="7 8" key="1">
    <citation type="journal article" date="2018" name="Nat. Ecol. Evol.">
        <title>Genomic signatures of mitonuclear coevolution across populations of Tigriopus californicus.</title>
        <authorList>
            <person name="Barreto F.S."/>
            <person name="Watson E.T."/>
            <person name="Lima T.G."/>
            <person name="Willett C.S."/>
            <person name="Edmands S."/>
            <person name="Li W."/>
            <person name="Burton R.S."/>
        </authorList>
    </citation>
    <scope>NUCLEOTIDE SEQUENCE [LARGE SCALE GENOMIC DNA]</scope>
    <source>
        <strain evidence="7 8">San Diego</strain>
    </source>
</reference>
<evidence type="ECO:0000256" key="4">
    <source>
        <dbReference type="ARBA" id="ARBA00022989"/>
    </source>
</evidence>
<evidence type="ECO:0000256" key="1">
    <source>
        <dbReference type="ARBA" id="ARBA00004141"/>
    </source>
</evidence>
<feature type="transmembrane region" description="Helical" evidence="6">
    <location>
        <begin position="50"/>
        <end position="71"/>
    </location>
</feature>
<evidence type="ECO:0000256" key="2">
    <source>
        <dbReference type="ARBA" id="ARBA00010350"/>
    </source>
</evidence>
<evidence type="ECO:0000256" key="3">
    <source>
        <dbReference type="ARBA" id="ARBA00022692"/>
    </source>
</evidence>
<dbReference type="PANTHER" id="PTHR23291:SF32">
    <property type="entry name" value="BAX INHIBITOR 1"/>
    <property type="match status" value="1"/>
</dbReference>
<protein>
    <recommendedName>
        <fullName evidence="9">Bax inhibitor 1</fullName>
    </recommendedName>
</protein>
<keyword evidence="8" id="KW-1185">Reference proteome</keyword>
<gene>
    <name evidence="7" type="ORF">TCAL_12255</name>
</gene>
<keyword evidence="5 6" id="KW-0472">Membrane</keyword>
<dbReference type="EMBL" id="VCGU01000459">
    <property type="protein sequence ID" value="TRY62090.1"/>
    <property type="molecule type" value="Genomic_DNA"/>
</dbReference>
<feature type="transmembrane region" description="Helical" evidence="6">
    <location>
        <begin position="139"/>
        <end position="162"/>
    </location>
</feature>
<comment type="subcellular location">
    <subcellularLocation>
        <location evidence="1">Membrane</location>
        <topology evidence="1">Multi-pass membrane protein</topology>
    </subcellularLocation>
</comment>
<evidence type="ECO:0000256" key="5">
    <source>
        <dbReference type="ARBA" id="ARBA00023136"/>
    </source>
</evidence>
<dbReference type="GO" id="GO:0033119">
    <property type="term" value="P:negative regulation of RNA splicing"/>
    <property type="evidence" value="ECO:0007669"/>
    <property type="project" value="TreeGrafter"/>
</dbReference>
<dbReference type="OMA" id="SRDFIMH"/>
<sequence length="236" mass="26296">MAATLESMMNTFNSKIEAPVRTHLKSVYASLALSILSAAGGAYIHMFTNLLRGGGILFSLVGLGLAMGLHFTPDNGKNRNQRMAMLLGFAFLSGLGMGPMLDMAVRLNPAIVPNAFLLSSVIFACFSGAALFAPNGQYLALGGTLMSAMSMMFWLGLANLFFQSQLIFQVYLWGGLLLFCGFIVYDTQMIIEKRRRGDKDFIAHSLDLFIDFIQIFRKILIILMQKEDNRERRRRR</sequence>
<dbReference type="Pfam" id="PF01027">
    <property type="entry name" value="Bax1-I"/>
    <property type="match status" value="1"/>
</dbReference>
<accession>A0A553N9H2</accession>
<dbReference type="STRING" id="6832.A0A553N9H2"/>
<name>A0A553N9H2_TIGCA</name>
<keyword evidence="3 6" id="KW-0812">Transmembrane</keyword>